<dbReference type="Pfam" id="PF08555">
    <property type="entry name" value="FAM32A"/>
    <property type="match status" value="1"/>
</dbReference>
<keyword evidence="3" id="KW-1185">Reference proteome</keyword>
<feature type="compositionally biased region" description="Basic and acidic residues" evidence="1">
    <location>
        <begin position="51"/>
        <end position="63"/>
    </location>
</feature>
<evidence type="ECO:0000313" key="3">
    <source>
        <dbReference type="Proteomes" id="UP001583280"/>
    </source>
</evidence>
<evidence type="ECO:0000256" key="1">
    <source>
        <dbReference type="SAM" id="MobiDB-lite"/>
    </source>
</evidence>
<feature type="compositionally biased region" description="Basic residues" evidence="1">
    <location>
        <begin position="24"/>
        <end position="33"/>
    </location>
</feature>
<dbReference type="InterPro" id="IPR013865">
    <property type="entry name" value="FAM32A"/>
</dbReference>
<name>A0ABR3ZMT7_9PEZI</name>
<evidence type="ECO:0000313" key="2">
    <source>
        <dbReference type="EMBL" id="KAL1901582.1"/>
    </source>
</evidence>
<protein>
    <recommendedName>
        <fullName evidence="4">DUF1754-domain-containing protein</fullName>
    </recommendedName>
</protein>
<dbReference type="Proteomes" id="UP001583280">
    <property type="component" value="Unassembled WGS sequence"/>
</dbReference>
<dbReference type="EMBL" id="JAWDJO010000005">
    <property type="protein sequence ID" value="KAL1901582.1"/>
    <property type="molecule type" value="Genomic_DNA"/>
</dbReference>
<gene>
    <name evidence="2" type="ORF">Cpir12675_000452</name>
</gene>
<reference evidence="2 3" key="1">
    <citation type="journal article" date="2024" name="IMA Fungus">
        <title>IMA Genome - F19 : A genome assembly and annotation guide to empower mycologists, including annotated draft genome sequences of Ceratocystis pirilliformis, Diaporthe australafricana, Fusarium ophioides, Paecilomyces lecythidis, and Sporothrix stenoceras.</title>
        <authorList>
            <person name="Aylward J."/>
            <person name="Wilson A.M."/>
            <person name="Visagie C.M."/>
            <person name="Spraker J."/>
            <person name="Barnes I."/>
            <person name="Buitendag C."/>
            <person name="Ceriani C."/>
            <person name="Del Mar Angel L."/>
            <person name="du Plessis D."/>
            <person name="Fuchs T."/>
            <person name="Gasser K."/>
            <person name="Kramer D."/>
            <person name="Li W."/>
            <person name="Munsamy K."/>
            <person name="Piso A."/>
            <person name="Price J.L."/>
            <person name="Sonnekus B."/>
            <person name="Thomas C."/>
            <person name="van der Nest A."/>
            <person name="van Dijk A."/>
            <person name="van Heerden A."/>
            <person name="van Vuuren N."/>
            <person name="Yilmaz N."/>
            <person name="Duong T.A."/>
            <person name="van der Merwe N.A."/>
            <person name="Wingfield M.J."/>
            <person name="Wingfield B.D."/>
        </authorList>
    </citation>
    <scope>NUCLEOTIDE SEQUENCE [LARGE SCALE GENOMIC DNA]</scope>
    <source>
        <strain evidence="2 3">CMW 12675</strain>
    </source>
</reference>
<feature type="region of interest" description="Disordered" evidence="1">
    <location>
        <begin position="1"/>
        <end position="100"/>
    </location>
</feature>
<accession>A0ABR3ZMT7</accession>
<sequence length="148" mass="16214">MPLDDYTAVSGGGALRLKGAKVDKNKKKKKKRDKKLEVALERSSAASGEDDGGREGSAKDKGDSKRRKASGSGDEGSGHESDNDEGTSFKTEAQRRFEEAKRKKFLELSKTASSNPELLKTHKERVEELNHFLSKLSEHNDMPKIGPG</sequence>
<dbReference type="PANTHER" id="PTHR13282:SF6">
    <property type="entry name" value="PROTEIN FAM32A"/>
    <property type="match status" value="1"/>
</dbReference>
<dbReference type="PANTHER" id="PTHR13282">
    <property type="entry name" value="PROTEIN FAM32A"/>
    <property type="match status" value="1"/>
</dbReference>
<proteinExistence type="predicted"/>
<comment type="caution">
    <text evidence="2">The sequence shown here is derived from an EMBL/GenBank/DDBJ whole genome shotgun (WGS) entry which is preliminary data.</text>
</comment>
<organism evidence="2 3">
    <name type="scientific">Ceratocystis pirilliformis</name>
    <dbReference type="NCBI Taxonomy" id="259994"/>
    <lineage>
        <taxon>Eukaryota</taxon>
        <taxon>Fungi</taxon>
        <taxon>Dikarya</taxon>
        <taxon>Ascomycota</taxon>
        <taxon>Pezizomycotina</taxon>
        <taxon>Sordariomycetes</taxon>
        <taxon>Hypocreomycetidae</taxon>
        <taxon>Microascales</taxon>
        <taxon>Ceratocystidaceae</taxon>
        <taxon>Ceratocystis</taxon>
    </lineage>
</organism>
<evidence type="ECO:0008006" key="4">
    <source>
        <dbReference type="Google" id="ProtNLM"/>
    </source>
</evidence>